<sequence length="215" mass="23698">MQPADYDAWYATPMGRWVGQCELRMLLRQLAPCGEKSMIDVGCGTGYFTRHLAKEGASLVGLDIAQPSLQFARQQGGEIAYLQGDAASLPFADESFDHAVAITSLPFVAEPERAISEMTRVARERVVIGLLNGQSLHLRQHAGSRSYGEARWYTPAQARALVARAMGEQSPWQLSHLSTALSVISPYPLGRWLEPLLPGFLPWGAFLFLVLQKAR</sequence>
<gene>
    <name evidence="2" type="ORF">MAGMO_2269</name>
</gene>
<dbReference type="EMBL" id="LO017727">
    <property type="protein sequence ID" value="CRH06431.1"/>
    <property type="molecule type" value="Genomic_DNA"/>
</dbReference>
<dbReference type="GO" id="GO:0032259">
    <property type="term" value="P:methylation"/>
    <property type="evidence" value="ECO:0007669"/>
    <property type="project" value="UniProtKB-KW"/>
</dbReference>
<proteinExistence type="predicted"/>
<feature type="domain" description="Methyltransferase type 11" evidence="1">
    <location>
        <begin position="39"/>
        <end position="124"/>
    </location>
</feature>
<dbReference type="AlphaFoldDB" id="A0A1S7LKQ7"/>
<dbReference type="SUPFAM" id="SSF53335">
    <property type="entry name" value="S-adenosyl-L-methionine-dependent methyltransferases"/>
    <property type="match status" value="1"/>
</dbReference>
<reference evidence="2" key="1">
    <citation type="submission" date="2015-04" db="EMBL/GenBank/DDBJ databases">
        <authorList>
            <person name="Syromyatnikov M.Y."/>
            <person name="Popov V.N."/>
        </authorList>
    </citation>
    <scope>NUCLEOTIDE SEQUENCE</scope>
    <source>
        <strain evidence="2">MO-1</strain>
    </source>
</reference>
<accession>A0A1S7LKQ7</accession>
<dbReference type="Gene3D" id="3.40.50.150">
    <property type="entry name" value="Vaccinia Virus protein VP39"/>
    <property type="match status" value="1"/>
</dbReference>
<evidence type="ECO:0000313" key="2">
    <source>
        <dbReference type="EMBL" id="CRH06431.1"/>
    </source>
</evidence>
<dbReference type="Pfam" id="PF08241">
    <property type="entry name" value="Methyltransf_11"/>
    <property type="match status" value="1"/>
</dbReference>
<dbReference type="GO" id="GO:0008757">
    <property type="term" value="F:S-adenosylmethionine-dependent methyltransferase activity"/>
    <property type="evidence" value="ECO:0007669"/>
    <property type="project" value="InterPro"/>
</dbReference>
<name>A0A1S7LKQ7_MAGMO</name>
<evidence type="ECO:0000259" key="1">
    <source>
        <dbReference type="Pfam" id="PF08241"/>
    </source>
</evidence>
<organism evidence="2">
    <name type="scientific">Magnetococcus massalia (strain MO-1)</name>
    <dbReference type="NCBI Taxonomy" id="451514"/>
    <lineage>
        <taxon>Bacteria</taxon>
        <taxon>Pseudomonadati</taxon>
        <taxon>Pseudomonadota</taxon>
        <taxon>Magnetococcia</taxon>
        <taxon>Magnetococcales</taxon>
        <taxon>Magnetococcaceae</taxon>
        <taxon>Magnetococcus</taxon>
    </lineage>
</organism>
<dbReference type="InterPro" id="IPR029063">
    <property type="entry name" value="SAM-dependent_MTases_sf"/>
</dbReference>
<keyword evidence="2" id="KW-0489">Methyltransferase</keyword>
<dbReference type="PANTHER" id="PTHR43591">
    <property type="entry name" value="METHYLTRANSFERASE"/>
    <property type="match status" value="1"/>
</dbReference>
<dbReference type="CDD" id="cd02440">
    <property type="entry name" value="AdoMet_MTases"/>
    <property type="match status" value="1"/>
</dbReference>
<protein>
    <submittedName>
        <fullName evidence="2">Putative methyltransferase type 11</fullName>
    </submittedName>
</protein>
<dbReference type="InterPro" id="IPR013216">
    <property type="entry name" value="Methyltransf_11"/>
</dbReference>
<keyword evidence="2" id="KW-0808">Transferase</keyword>